<dbReference type="SUPFAM" id="SSF55811">
    <property type="entry name" value="Nudix"/>
    <property type="match status" value="1"/>
</dbReference>
<dbReference type="PROSITE" id="PS00893">
    <property type="entry name" value="NUDIX_BOX"/>
    <property type="match status" value="1"/>
</dbReference>
<dbReference type="PROSITE" id="PS51462">
    <property type="entry name" value="NUDIX"/>
    <property type="match status" value="1"/>
</dbReference>
<dbReference type="GO" id="GO:0016787">
    <property type="term" value="F:hydrolase activity"/>
    <property type="evidence" value="ECO:0007669"/>
    <property type="project" value="UniProtKB-KW"/>
</dbReference>
<dbReference type="OrthoDB" id="9806150at2"/>
<dbReference type="STRING" id="646529.Desaci_3317"/>
<accession>I4D8T9</accession>
<dbReference type="InterPro" id="IPR015797">
    <property type="entry name" value="NUDIX_hydrolase-like_dom_sf"/>
</dbReference>
<dbReference type="InterPro" id="IPR020084">
    <property type="entry name" value="NUDIX_hydrolase_CS"/>
</dbReference>
<dbReference type="Pfam" id="PF00293">
    <property type="entry name" value="NUDIX"/>
    <property type="match status" value="1"/>
</dbReference>
<feature type="domain" description="Nudix hydrolase" evidence="3">
    <location>
        <begin position="43"/>
        <end position="172"/>
    </location>
</feature>
<dbReference type="RefSeq" id="WP_014828202.1">
    <property type="nucleotide sequence ID" value="NC_018068.1"/>
</dbReference>
<dbReference type="HOGENOM" id="CLU_062658_5_2_9"/>
<dbReference type="Gene3D" id="3.90.79.10">
    <property type="entry name" value="Nucleoside Triphosphate Pyrophosphohydrolase"/>
    <property type="match status" value="1"/>
</dbReference>
<dbReference type="KEGG" id="dai:Desaci_3317"/>
<organism evidence="4 5">
    <name type="scientific">Desulfosporosinus acidiphilus (strain DSM 22704 / JCM 16185 / SJ4)</name>
    <dbReference type="NCBI Taxonomy" id="646529"/>
    <lineage>
        <taxon>Bacteria</taxon>
        <taxon>Bacillati</taxon>
        <taxon>Bacillota</taxon>
        <taxon>Clostridia</taxon>
        <taxon>Eubacteriales</taxon>
        <taxon>Desulfitobacteriaceae</taxon>
        <taxon>Desulfosporosinus</taxon>
    </lineage>
</organism>
<dbReference type="AlphaFoldDB" id="I4D8T9"/>
<name>I4D8T9_DESAJ</name>
<dbReference type="PANTHER" id="PTHR11839">
    <property type="entry name" value="UDP/ADP-SUGAR PYROPHOSPHATASE"/>
    <property type="match status" value="1"/>
</dbReference>
<dbReference type="EMBL" id="CP003639">
    <property type="protein sequence ID" value="AFM42213.1"/>
    <property type="molecule type" value="Genomic_DNA"/>
</dbReference>
<proteinExistence type="predicted"/>
<evidence type="ECO:0000256" key="2">
    <source>
        <dbReference type="ARBA" id="ARBA00022801"/>
    </source>
</evidence>
<sequence>MNEKKKLAETRLEGEVLFEGRLLRLERDRVRLPNGTEALREIVRHPGAVAVIALYEQELLMVRQFRYPVGRETLEIPAGKIDPQEAPLACAIRELREETGYRGTMEEIATFYTTPGFSDEVMHVFLASDLSWDPLTMDDDEFIALERIPWAEALKLARNNGFIDAKTILGILLAEGHI</sequence>
<protein>
    <submittedName>
        <fullName evidence="4">ADP-ribose pyrophosphatase</fullName>
    </submittedName>
</protein>
<evidence type="ECO:0000259" key="3">
    <source>
        <dbReference type="PROSITE" id="PS51462"/>
    </source>
</evidence>
<dbReference type="GO" id="GO:0005829">
    <property type="term" value="C:cytosol"/>
    <property type="evidence" value="ECO:0007669"/>
    <property type="project" value="TreeGrafter"/>
</dbReference>
<keyword evidence="2" id="KW-0378">Hydrolase</keyword>
<dbReference type="InterPro" id="IPR000086">
    <property type="entry name" value="NUDIX_hydrolase_dom"/>
</dbReference>
<evidence type="ECO:0000313" key="5">
    <source>
        <dbReference type="Proteomes" id="UP000002892"/>
    </source>
</evidence>
<dbReference type="eggNOG" id="COG0494">
    <property type="taxonomic scope" value="Bacteria"/>
</dbReference>
<dbReference type="FunFam" id="3.90.79.10:FF:000024">
    <property type="entry name" value="ADP-ribose pyrophosphatase"/>
    <property type="match status" value="1"/>
</dbReference>
<dbReference type="GO" id="GO:0019693">
    <property type="term" value="P:ribose phosphate metabolic process"/>
    <property type="evidence" value="ECO:0007669"/>
    <property type="project" value="TreeGrafter"/>
</dbReference>
<comment type="cofactor">
    <cofactor evidence="1">
        <name>Mg(2+)</name>
        <dbReference type="ChEBI" id="CHEBI:18420"/>
    </cofactor>
</comment>
<dbReference type="PANTHER" id="PTHR11839:SF18">
    <property type="entry name" value="NUDIX HYDROLASE DOMAIN-CONTAINING PROTEIN"/>
    <property type="match status" value="1"/>
</dbReference>
<reference evidence="4 5" key="1">
    <citation type="journal article" date="2012" name="J. Bacteriol.">
        <title>Complete genome sequences of Desulfosporosinus orientis DSM765T, Desulfosporosinus youngiae DSM17734T, Desulfosporosinus meridiei DSM13257T, and Desulfosporosinus acidiphilus DSM22704T.</title>
        <authorList>
            <person name="Pester M."/>
            <person name="Brambilla E."/>
            <person name="Alazard D."/>
            <person name="Rattei T."/>
            <person name="Weinmaier T."/>
            <person name="Han J."/>
            <person name="Lucas S."/>
            <person name="Lapidus A."/>
            <person name="Cheng J.F."/>
            <person name="Goodwin L."/>
            <person name="Pitluck S."/>
            <person name="Peters L."/>
            <person name="Ovchinnikova G."/>
            <person name="Teshima H."/>
            <person name="Detter J.C."/>
            <person name="Han C.S."/>
            <person name="Tapia R."/>
            <person name="Land M.L."/>
            <person name="Hauser L."/>
            <person name="Kyrpides N.C."/>
            <person name="Ivanova N.N."/>
            <person name="Pagani I."/>
            <person name="Huntmann M."/>
            <person name="Wei C.L."/>
            <person name="Davenport K.W."/>
            <person name="Daligault H."/>
            <person name="Chain P.S."/>
            <person name="Chen A."/>
            <person name="Mavromatis K."/>
            <person name="Markowitz V."/>
            <person name="Szeto E."/>
            <person name="Mikhailova N."/>
            <person name="Pati A."/>
            <person name="Wagner M."/>
            <person name="Woyke T."/>
            <person name="Ollivier B."/>
            <person name="Klenk H.P."/>
            <person name="Spring S."/>
            <person name="Loy A."/>
        </authorList>
    </citation>
    <scope>NUCLEOTIDE SEQUENCE [LARGE SCALE GENOMIC DNA]</scope>
    <source>
        <strain evidence="5">DSM 22704 / JCM 16185 / SJ4</strain>
    </source>
</reference>
<dbReference type="GO" id="GO:0006753">
    <property type="term" value="P:nucleoside phosphate metabolic process"/>
    <property type="evidence" value="ECO:0007669"/>
    <property type="project" value="TreeGrafter"/>
</dbReference>
<evidence type="ECO:0000313" key="4">
    <source>
        <dbReference type="EMBL" id="AFM42213.1"/>
    </source>
</evidence>
<evidence type="ECO:0000256" key="1">
    <source>
        <dbReference type="ARBA" id="ARBA00001946"/>
    </source>
</evidence>
<gene>
    <name evidence="4" type="ordered locus">Desaci_3317</name>
</gene>
<dbReference type="Proteomes" id="UP000002892">
    <property type="component" value="Chromosome"/>
</dbReference>
<keyword evidence="5" id="KW-1185">Reference proteome</keyword>